<comment type="caution">
    <text evidence="2">The sequence shown here is derived from an EMBL/GenBank/DDBJ whole genome shotgun (WGS) entry which is preliminary data.</text>
</comment>
<name>A0AAE1XXY4_9LAMI</name>
<reference evidence="2" key="1">
    <citation type="submission" date="2020-06" db="EMBL/GenBank/DDBJ databases">
        <authorList>
            <person name="Li T."/>
            <person name="Hu X."/>
            <person name="Zhang T."/>
            <person name="Song X."/>
            <person name="Zhang H."/>
            <person name="Dai N."/>
            <person name="Sheng W."/>
            <person name="Hou X."/>
            <person name="Wei L."/>
        </authorList>
    </citation>
    <scope>NUCLEOTIDE SEQUENCE</scope>
    <source>
        <strain evidence="2">3651</strain>
        <tissue evidence="2">Leaf</tissue>
    </source>
</reference>
<reference evidence="2" key="2">
    <citation type="journal article" date="2024" name="Plant">
        <title>Genomic evolution and insights into agronomic trait innovations of Sesamum species.</title>
        <authorList>
            <person name="Miao H."/>
            <person name="Wang L."/>
            <person name="Qu L."/>
            <person name="Liu H."/>
            <person name="Sun Y."/>
            <person name="Le M."/>
            <person name="Wang Q."/>
            <person name="Wei S."/>
            <person name="Zheng Y."/>
            <person name="Lin W."/>
            <person name="Duan Y."/>
            <person name="Cao H."/>
            <person name="Xiong S."/>
            <person name="Wang X."/>
            <person name="Wei L."/>
            <person name="Li C."/>
            <person name="Ma Q."/>
            <person name="Ju M."/>
            <person name="Zhao R."/>
            <person name="Li G."/>
            <person name="Mu C."/>
            <person name="Tian Q."/>
            <person name="Mei H."/>
            <person name="Zhang T."/>
            <person name="Gao T."/>
            <person name="Zhang H."/>
        </authorList>
    </citation>
    <scope>NUCLEOTIDE SEQUENCE</scope>
    <source>
        <strain evidence="2">3651</strain>
    </source>
</reference>
<dbReference type="EMBL" id="JACGWO010000009">
    <property type="protein sequence ID" value="KAK4420158.1"/>
    <property type="molecule type" value="Genomic_DNA"/>
</dbReference>
<accession>A0AAE1XXY4</accession>
<dbReference type="AlphaFoldDB" id="A0AAE1XXY4"/>
<feature type="domain" description="Myb/SANT-like" evidence="1">
    <location>
        <begin position="3"/>
        <end position="94"/>
    </location>
</feature>
<keyword evidence="3" id="KW-1185">Reference proteome</keyword>
<protein>
    <recommendedName>
        <fullName evidence="1">Myb/SANT-like domain-containing protein</fullName>
    </recommendedName>
</protein>
<proteinExistence type="predicted"/>
<evidence type="ECO:0000313" key="2">
    <source>
        <dbReference type="EMBL" id="KAK4420158.1"/>
    </source>
</evidence>
<dbReference type="Pfam" id="PF12776">
    <property type="entry name" value="Myb_DNA-bind_3"/>
    <property type="match status" value="1"/>
</dbReference>
<evidence type="ECO:0000313" key="3">
    <source>
        <dbReference type="Proteomes" id="UP001293254"/>
    </source>
</evidence>
<organism evidence="2 3">
    <name type="scientific">Sesamum alatum</name>
    <dbReference type="NCBI Taxonomy" id="300844"/>
    <lineage>
        <taxon>Eukaryota</taxon>
        <taxon>Viridiplantae</taxon>
        <taxon>Streptophyta</taxon>
        <taxon>Embryophyta</taxon>
        <taxon>Tracheophyta</taxon>
        <taxon>Spermatophyta</taxon>
        <taxon>Magnoliopsida</taxon>
        <taxon>eudicotyledons</taxon>
        <taxon>Gunneridae</taxon>
        <taxon>Pentapetalae</taxon>
        <taxon>asterids</taxon>
        <taxon>lamiids</taxon>
        <taxon>Lamiales</taxon>
        <taxon>Pedaliaceae</taxon>
        <taxon>Sesamum</taxon>
    </lineage>
</organism>
<sequence length="116" mass="13477">MDPAHDQCFINALWDKAMDGTLTGDSVSSYQAVKHATEIVNLVMKEAFTVDANYSRYIKLRERFEIFSFLISCPEVNWDQWENVLHAPKEFWENVSERFPLSKAYEHVGEPNFTAL</sequence>
<dbReference type="Proteomes" id="UP001293254">
    <property type="component" value="Unassembled WGS sequence"/>
</dbReference>
<gene>
    <name evidence="2" type="ORF">Salat_2428700</name>
</gene>
<evidence type="ECO:0000259" key="1">
    <source>
        <dbReference type="Pfam" id="PF12776"/>
    </source>
</evidence>
<dbReference type="InterPro" id="IPR024752">
    <property type="entry name" value="Myb/SANT-like_dom"/>
</dbReference>